<keyword evidence="2 7" id="KW-0813">Transport</keyword>
<reference evidence="8 9" key="1">
    <citation type="submission" date="2018-03" db="EMBL/GenBank/DDBJ databases">
        <title>Phenotypic and genomic properties of Cyclonatronum proteinivorum gen. nov., sp. nov., a haloalkaliphilic bacteroidete from soda lakes possessing Na+-translocating rhodopsin.</title>
        <authorList>
            <person name="Toshchakov S.V."/>
            <person name="Korzhenkov A."/>
            <person name="Samarov N.I."/>
            <person name="Kublanov I.V."/>
            <person name="Muntyan M.S."/>
            <person name="Sorokin D.Y."/>
        </authorList>
    </citation>
    <scope>NUCLEOTIDE SEQUENCE [LARGE SCALE GENOMIC DNA]</scope>
    <source>
        <strain evidence="8 9">Omega</strain>
    </source>
</reference>
<dbReference type="KEGG" id="cprv:CYPRO_1206"/>
<evidence type="ECO:0000256" key="2">
    <source>
        <dbReference type="ARBA" id="ARBA00022448"/>
    </source>
</evidence>
<keyword evidence="4 7" id="KW-0406">Ion transport</keyword>
<dbReference type="RefSeq" id="WP_114983748.1">
    <property type="nucleotide sequence ID" value="NZ_CP027806.1"/>
</dbReference>
<dbReference type="GO" id="GO:0046933">
    <property type="term" value="F:proton-transporting ATP synthase activity, rotational mechanism"/>
    <property type="evidence" value="ECO:0007669"/>
    <property type="project" value="UniProtKB-UniRule"/>
</dbReference>
<evidence type="ECO:0000313" key="9">
    <source>
        <dbReference type="Proteomes" id="UP000254808"/>
    </source>
</evidence>
<dbReference type="InterPro" id="IPR026015">
    <property type="entry name" value="ATP_synth_OSCP/delta_N_sf"/>
</dbReference>
<comment type="similarity">
    <text evidence="7">Belongs to the ATPase delta chain family.</text>
</comment>
<dbReference type="GO" id="GO:0045259">
    <property type="term" value="C:proton-transporting ATP synthase complex"/>
    <property type="evidence" value="ECO:0007669"/>
    <property type="project" value="UniProtKB-KW"/>
</dbReference>
<proteinExistence type="inferred from homology"/>
<evidence type="ECO:0000256" key="7">
    <source>
        <dbReference type="HAMAP-Rule" id="MF_01416"/>
    </source>
</evidence>
<dbReference type="EMBL" id="CP027806">
    <property type="protein sequence ID" value="AXJ00470.1"/>
    <property type="molecule type" value="Genomic_DNA"/>
</dbReference>
<dbReference type="Gene3D" id="1.10.520.20">
    <property type="entry name" value="N-terminal domain of the delta subunit of the F1F0-ATP synthase"/>
    <property type="match status" value="1"/>
</dbReference>
<dbReference type="PRINTS" id="PR00125">
    <property type="entry name" value="ATPASEDELTA"/>
</dbReference>
<organism evidence="8 9">
    <name type="scientific">Cyclonatronum proteinivorum</name>
    <dbReference type="NCBI Taxonomy" id="1457365"/>
    <lineage>
        <taxon>Bacteria</taxon>
        <taxon>Pseudomonadati</taxon>
        <taxon>Balneolota</taxon>
        <taxon>Balneolia</taxon>
        <taxon>Balneolales</taxon>
        <taxon>Cyclonatronaceae</taxon>
        <taxon>Cyclonatronum</taxon>
    </lineage>
</organism>
<keyword evidence="6 7" id="KW-0066">ATP synthesis</keyword>
<keyword evidence="3 7" id="KW-0375">Hydrogen ion transport</keyword>
<evidence type="ECO:0000256" key="1">
    <source>
        <dbReference type="ARBA" id="ARBA00004370"/>
    </source>
</evidence>
<comment type="subcellular location">
    <subcellularLocation>
        <location evidence="7">Cell membrane</location>
        <topology evidence="7">Peripheral membrane protein</topology>
    </subcellularLocation>
    <subcellularLocation>
        <location evidence="1">Membrane</location>
    </subcellularLocation>
</comment>
<evidence type="ECO:0000256" key="3">
    <source>
        <dbReference type="ARBA" id="ARBA00022781"/>
    </source>
</evidence>
<sequence length="181" mass="20488">MIPSKAARRYSSALLGFAIETNTLERILSDMEYIHKTIEHSRELVLFLRNPLIKADKKRDAINQLFGSKVCKEVNSFFDLVASKARFDLIPGIAKAFIDAYRKHKGIELVHLFYAEEPNADQIDRIKKALESKTGKTIELISQHKPGLLGGVMVKIDDTVIDGSVKHKLEQLQHLFFKAAI</sequence>
<dbReference type="NCBIfam" id="TIGR01145">
    <property type="entry name" value="ATP_synt_delta"/>
    <property type="match status" value="1"/>
</dbReference>
<evidence type="ECO:0000313" key="8">
    <source>
        <dbReference type="EMBL" id="AXJ00470.1"/>
    </source>
</evidence>
<keyword evidence="5 7" id="KW-0472">Membrane</keyword>
<comment type="function">
    <text evidence="7">This protein is part of the stalk that links CF(0) to CF(1). It either transmits conformational changes from CF(0) to CF(1) or is implicated in proton conduction.</text>
</comment>
<evidence type="ECO:0000256" key="5">
    <source>
        <dbReference type="ARBA" id="ARBA00023136"/>
    </source>
</evidence>
<protein>
    <recommendedName>
        <fullName evidence="7">ATP synthase subunit delta</fullName>
    </recommendedName>
    <alternativeName>
        <fullName evidence="7">ATP synthase F(1) sector subunit delta</fullName>
    </alternativeName>
    <alternativeName>
        <fullName evidence="7">F-type ATPase subunit delta</fullName>
        <shortName evidence="7">F-ATPase subunit delta</shortName>
    </alternativeName>
</protein>
<dbReference type="Pfam" id="PF00213">
    <property type="entry name" value="OSCP"/>
    <property type="match status" value="1"/>
</dbReference>
<accession>A0A345UJ18</accession>
<dbReference type="Proteomes" id="UP000254808">
    <property type="component" value="Chromosome"/>
</dbReference>
<dbReference type="SUPFAM" id="SSF47928">
    <property type="entry name" value="N-terminal domain of the delta subunit of the F1F0-ATP synthase"/>
    <property type="match status" value="1"/>
</dbReference>
<name>A0A345UJ18_9BACT</name>
<comment type="function">
    <text evidence="7">F(1)F(0) ATP synthase produces ATP from ADP in the presence of a proton or sodium gradient. F-type ATPases consist of two structural domains, F(1) containing the extramembraneous catalytic core and F(0) containing the membrane proton channel, linked together by a central stalk and a peripheral stalk. During catalysis, ATP synthesis in the catalytic domain of F(1) is coupled via a rotary mechanism of the central stalk subunits to proton translocation.</text>
</comment>
<dbReference type="PANTHER" id="PTHR11910">
    <property type="entry name" value="ATP SYNTHASE DELTA CHAIN"/>
    <property type="match status" value="1"/>
</dbReference>
<evidence type="ECO:0000256" key="4">
    <source>
        <dbReference type="ARBA" id="ARBA00023065"/>
    </source>
</evidence>
<evidence type="ECO:0000256" key="6">
    <source>
        <dbReference type="ARBA" id="ARBA00023310"/>
    </source>
</evidence>
<dbReference type="HAMAP" id="MF_01416">
    <property type="entry name" value="ATP_synth_delta_bact"/>
    <property type="match status" value="1"/>
</dbReference>
<keyword evidence="7" id="KW-0139">CF(1)</keyword>
<dbReference type="AlphaFoldDB" id="A0A345UJ18"/>
<dbReference type="OrthoDB" id="9802471at2"/>
<gene>
    <name evidence="7" type="primary">atpH</name>
    <name evidence="8" type="ORF">CYPRO_1206</name>
</gene>
<dbReference type="InterPro" id="IPR000711">
    <property type="entry name" value="ATPase_OSCP/dsu"/>
</dbReference>
<keyword evidence="9" id="KW-1185">Reference proteome</keyword>
<keyword evidence="7" id="KW-1003">Cell membrane</keyword>
<dbReference type="GO" id="GO:0005886">
    <property type="term" value="C:plasma membrane"/>
    <property type="evidence" value="ECO:0007669"/>
    <property type="project" value="UniProtKB-SubCell"/>
</dbReference>